<dbReference type="WBParaSite" id="RSKR_0000294800.1">
    <property type="protein sequence ID" value="RSKR_0000294800.1"/>
    <property type="gene ID" value="RSKR_0000294800"/>
</dbReference>
<dbReference type="Proteomes" id="UP000095286">
    <property type="component" value="Unplaced"/>
</dbReference>
<sequence length="1116" mass="128613">MEDEDDFFSSLMGAETNVPQLEDHHDSNHYVPDNYEYTYHHPPQPLHLPIDPPPQPIPPPDITHSLQELTKLLMINKAYQKTLDDMLLQIEIQMKGNVKKQSLLKQKLQAAAACGTYDLTVPMFRDFAIFEAPFFRDENGAIPRRGVESFVFDDLNPFKGSSNFDWEGECELEWEDNELELLREGVRDSMIKAKSKTAANHRETLIFQLKNADHNVSGQEMEDLARRIQDLDRKIDYYKKMKNAELFDKANFEEVDWMKIASGTQFLNGWRSKEECKAMWMNYLTPSINKSEWTKEEVKKLMGVASKDWTNWATVRAEMGTGRSEFMYFEKFRQEKTKFNEKTPFSRDEDRWLKQLVKMYSFDGVIFWDKVAAVIGSRGRTVVRTRYERALCSSLVKGRWTQAEDMALISAVKQLGATDWKQISTFVKGRSDTGCRERYINVLEANVKIEPWSMQEDEIIIKGIELFGKSEFRKIKTLLPGRTRDAVKARVRRYMRNKLRTKMEPNEMHLKEKKWKRGFVVDEKKLDQKTQTKMIFERYAEIFLNGITPEGKYRQGLAPVTRVKKDECGKASICGTPMLVHQNGRWTNTKYTVNNWPELQDNVFLKELPPDLRQRGITEIRQIIQKYESIAADGESQTEMKERVEAFCKKVDEVLDISENDKQVISGGLRLSIPDEYIALPAKLINTAEAVLSTEQLQKVLLNMTVDEGKIFYMKLVCEMFNKQQLKHNQKDFNKVVDVVDLATMLTDYLQQRLISTVQQIVSGDGTLNYIQSLKLRGKDFLVPPSPRTYLIVEKMGLYEGAFMKEIAKYYTTLPPEVVEAVGLGEEETQFAAFHVTKHVKQCEDYKKLKLRLFSLLFFPLMIARVDEEESILERRRKLRLARLETNRLHLELCESQEKFKLSKTEPYVSWFRYEKTLRGYARLELVPEKGLPTELSDNAASEVVETMAGPEDDDDTFDGIFETVIQNAKVTNLEELMENGFFDNEDIHPDALVNIENGGDGCLSDSEEHPEQSVPAKKKMGRPKKNVASLSRPGNNVFKSTRLEMTGGNSETNPSPTEEVILEANQQQDPAPALVESSLPQDSVEENPEPIKKPRSSKRTSANPKPPAKRQKTGQ</sequence>
<evidence type="ECO:0000313" key="2">
    <source>
        <dbReference type="WBParaSite" id="RSKR_0000294800.1"/>
    </source>
</evidence>
<evidence type="ECO:0000313" key="1">
    <source>
        <dbReference type="Proteomes" id="UP000095286"/>
    </source>
</evidence>
<protein>
    <submittedName>
        <fullName evidence="2">snRNA-activating protein complex subunit 4</fullName>
    </submittedName>
</protein>
<accession>A0AC35TPI4</accession>
<name>A0AC35TPI4_9BILA</name>
<proteinExistence type="predicted"/>
<organism evidence="1 2">
    <name type="scientific">Rhabditophanes sp. KR3021</name>
    <dbReference type="NCBI Taxonomy" id="114890"/>
    <lineage>
        <taxon>Eukaryota</taxon>
        <taxon>Metazoa</taxon>
        <taxon>Ecdysozoa</taxon>
        <taxon>Nematoda</taxon>
        <taxon>Chromadorea</taxon>
        <taxon>Rhabditida</taxon>
        <taxon>Tylenchina</taxon>
        <taxon>Panagrolaimomorpha</taxon>
        <taxon>Strongyloidoidea</taxon>
        <taxon>Alloionematidae</taxon>
        <taxon>Rhabditophanes</taxon>
    </lineage>
</organism>
<reference evidence="2" key="1">
    <citation type="submission" date="2016-11" db="UniProtKB">
        <authorList>
            <consortium name="WormBaseParasite"/>
        </authorList>
    </citation>
    <scope>IDENTIFICATION</scope>
    <source>
        <strain evidence="2">KR3021</strain>
    </source>
</reference>